<sequence length="205" mass="22938">MPLGLPKVPLTIPGDDESTWNELYYLLFYKRLIFLGQEVDSETGNQITGMLVYLSLQDKTKNLYMFINSPGGEVMSGLAIFDAMQFVEAEVQTICMGLAASMASLILLGGEIPKRLAFPHSRIMIHEPTSAPFHGQVSECILEAEELLVLKQIIINIYSQRTGKPFGQIAADMRRTFYMSPEEAQDYGIIDMVADSTNRLHIPKD</sequence>
<feature type="active site" evidence="6">
    <location>
        <position position="126"/>
    </location>
</feature>
<dbReference type="RefSeq" id="YP_009138486.1">
    <property type="nucleotide sequence ID" value="NC_027074.1"/>
</dbReference>
<proteinExistence type="inferred from homology"/>
<dbReference type="PANTHER" id="PTHR10381">
    <property type="entry name" value="ATP-DEPENDENT CLP PROTEASE PROTEOLYTIC SUBUNIT"/>
    <property type="match status" value="1"/>
</dbReference>
<dbReference type="PRINTS" id="PR00127">
    <property type="entry name" value="CLPPROTEASEP"/>
</dbReference>
<comment type="similarity">
    <text evidence="1 6 8">Belongs to the peptidase S14 family.</text>
</comment>
<dbReference type="GO" id="GO:0004176">
    <property type="term" value="F:ATP-dependent peptidase activity"/>
    <property type="evidence" value="ECO:0007669"/>
    <property type="project" value="InterPro"/>
</dbReference>
<evidence type="ECO:0000256" key="3">
    <source>
        <dbReference type="ARBA" id="ARBA00022670"/>
    </source>
</evidence>
<keyword evidence="4 6" id="KW-0378">Hydrolase</keyword>
<dbReference type="GeneID" id="24287223"/>
<reference evidence="9" key="1">
    <citation type="submission" date="2014-05" db="EMBL/GenBank/DDBJ databases">
        <title>Autopolyploid origin of Lathyrus venosus.</title>
        <authorList>
            <person name="Sveinsson S."/>
            <person name="Cronk Q."/>
        </authorList>
    </citation>
    <scope>NUCLEOTIDE SEQUENCE</scope>
</reference>
<geneLocation type="chloroplast" evidence="9"/>
<dbReference type="GO" id="GO:0009570">
    <property type="term" value="C:chloroplast stroma"/>
    <property type="evidence" value="ECO:0007669"/>
    <property type="project" value="UniProtKB-SubCell"/>
</dbReference>
<dbReference type="PANTHER" id="PTHR10381:SF15">
    <property type="entry name" value="CHLOROPLASTIC ATP-DEPENDENT CLP PROTEASE PROTEOLYTIC SUBUNIT 1"/>
    <property type="match status" value="1"/>
</dbReference>
<evidence type="ECO:0000256" key="5">
    <source>
        <dbReference type="ARBA" id="ARBA00022825"/>
    </source>
</evidence>
<evidence type="ECO:0000256" key="6">
    <source>
        <dbReference type="HAMAP-Rule" id="MF_00444"/>
    </source>
</evidence>
<comment type="function">
    <text evidence="6">Cleaves peptides in various proteins in a process that requires ATP hydrolysis. Has a chymotrypsin-like activity. Plays a major role in the degradation of misfolded proteins.</text>
</comment>
<dbReference type="GO" id="GO:0006515">
    <property type="term" value="P:protein quality control for misfolded or incompletely synthesized proteins"/>
    <property type="evidence" value="ECO:0007669"/>
    <property type="project" value="TreeGrafter"/>
</dbReference>
<dbReference type="InterPro" id="IPR018215">
    <property type="entry name" value="ClpP_Ser_AS"/>
</dbReference>
<feature type="active site" description="Nucleophile" evidence="6">
    <location>
        <position position="101"/>
    </location>
</feature>
<feature type="active site" evidence="7">
    <location>
        <position position="101"/>
    </location>
</feature>
<dbReference type="GO" id="GO:0004252">
    <property type="term" value="F:serine-type endopeptidase activity"/>
    <property type="evidence" value="ECO:0007669"/>
    <property type="project" value="UniProtKB-UniRule"/>
</dbReference>
<keyword evidence="9" id="KW-0150">Chloroplast</keyword>
<comment type="catalytic activity">
    <reaction evidence="6 7">
        <text>Hydrolysis of proteins to small peptides in the presence of ATP and magnesium. alpha-casein is the usual test substrate. In the absence of ATP, only oligopeptides shorter than five residues are hydrolyzed (such as succinyl-Leu-Tyr-|-NHMec, and Leu-Tyr-Leu-|-Tyr-Trp, in which cleavage of the -Tyr-|-Leu- and -Tyr-|-Trp bonds also occurs).</text>
        <dbReference type="EC" id="3.4.21.92"/>
    </reaction>
</comment>
<dbReference type="AlphaFoldDB" id="A0A0F6NE36"/>
<dbReference type="EMBL" id="KJ806193">
    <property type="protein sequence ID" value="AIK20704.1"/>
    <property type="molecule type" value="Genomic_DNA"/>
</dbReference>
<comment type="subcellular location">
    <subcellularLocation>
        <location evidence="6">Plastid</location>
        <location evidence="6">Chloroplast stroma</location>
    </subcellularLocation>
</comment>
<evidence type="ECO:0000256" key="2">
    <source>
        <dbReference type="ARBA" id="ARBA00022640"/>
    </source>
</evidence>
<dbReference type="Gene3D" id="3.90.226.10">
    <property type="entry name" value="2-enoyl-CoA Hydratase, Chain A, domain 1"/>
    <property type="match status" value="1"/>
</dbReference>
<comment type="subunit">
    <text evidence="6">Component of the chloroplastic Clp protease core complex.</text>
</comment>
<organism evidence="9">
    <name type="scientific">Lathyrus graminifolius</name>
    <name type="common">Grassleaf pea</name>
    <name type="synonym">Lathyrus palustris var. graminifolius</name>
    <dbReference type="NCBI Taxonomy" id="457904"/>
    <lineage>
        <taxon>Eukaryota</taxon>
        <taxon>Viridiplantae</taxon>
        <taxon>Streptophyta</taxon>
        <taxon>Embryophyta</taxon>
        <taxon>Tracheophyta</taxon>
        <taxon>Spermatophyta</taxon>
        <taxon>Magnoliopsida</taxon>
        <taxon>eudicotyledons</taxon>
        <taxon>Gunneridae</taxon>
        <taxon>Pentapetalae</taxon>
        <taxon>rosids</taxon>
        <taxon>fabids</taxon>
        <taxon>Fabales</taxon>
        <taxon>Fabaceae</taxon>
        <taxon>Papilionoideae</taxon>
        <taxon>50 kb inversion clade</taxon>
        <taxon>NPAAA clade</taxon>
        <taxon>Hologalegina</taxon>
        <taxon>IRL clade</taxon>
        <taxon>Fabeae</taxon>
        <taxon>Lathyrus</taxon>
    </lineage>
</organism>
<dbReference type="GO" id="GO:0051117">
    <property type="term" value="F:ATPase binding"/>
    <property type="evidence" value="ECO:0007669"/>
    <property type="project" value="TreeGrafter"/>
</dbReference>
<dbReference type="PROSITE" id="PS00381">
    <property type="entry name" value="CLP_PROTEASE_SER"/>
    <property type="match status" value="1"/>
</dbReference>
<evidence type="ECO:0000256" key="7">
    <source>
        <dbReference type="PROSITE-ProRule" id="PRU10085"/>
    </source>
</evidence>
<gene>
    <name evidence="6 9" type="primary">clpP</name>
</gene>
<accession>A0A0F6NE36</accession>
<evidence type="ECO:0000313" key="9">
    <source>
        <dbReference type="EMBL" id="AIK20704.1"/>
    </source>
</evidence>
<dbReference type="CDD" id="cd07017">
    <property type="entry name" value="S14_ClpP_2"/>
    <property type="match status" value="1"/>
</dbReference>
<keyword evidence="2 9" id="KW-0934">Plastid</keyword>
<dbReference type="InterPro" id="IPR029045">
    <property type="entry name" value="ClpP/crotonase-like_dom_sf"/>
</dbReference>
<protein>
    <recommendedName>
        <fullName evidence="6 8">ATP-dependent Clp protease proteolytic subunit</fullName>
        <ecNumber evidence="6">3.4.21.92</ecNumber>
    </recommendedName>
    <alternativeName>
        <fullName evidence="6">Endopeptidase Clp</fullName>
    </alternativeName>
</protein>
<keyword evidence="5 6" id="KW-0720">Serine protease</keyword>
<keyword evidence="3 6" id="KW-0645">Protease</keyword>
<dbReference type="InterPro" id="IPR023562">
    <property type="entry name" value="ClpP/TepA"/>
</dbReference>
<dbReference type="GO" id="GO:0009368">
    <property type="term" value="C:endopeptidase Clp complex"/>
    <property type="evidence" value="ECO:0007669"/>
    <property type="project" value="TreeGrafter"/>
</dbReference>
<name>A0A0F6NE36_LATPG</name>
<evidence type="ECO:0000256" key="1">
    <source>
        <dbReference type="ARBA" id="ARBA00007039"/>
    </source>
</evidence>
<dbReference type="InterPro" id="IPR001907">
    <property type="entry name" value="ClpP"/>
</dbReference>
<dbReference type="SUPFAM" id="SSF52096">
    <property type="entry name" value="ClpP/crotonase"/>
    <property type="match status" value="1"/>
</dbReference>
<evidence type="ECO:0000256" key="4">
    <source>
        <dbReference type="ARBA" id="ARBA00022801"/>
    </source>
</evidence>
<evidence type="ECO:0000256" key="8">
    <source>
        <dbReference type="RuleBase" id="RU003567"/>
    </source>
</evidence>
<dbReference type="HAMAP" id="MF_00444">
    <property type="entry name" value="ClpP"/>
    <property type="match status" value="1"/>
</dbReference>
<dbReference type="Pfam" id="PF00574">
    <property type="entry name" value="CLP_protease"/>
    <property type="match status" value="1"/>
</dbReference>
<dbReference type="EC" id="3.4.21.92" evidence="6"/>